<evidence type="ECO:0000256" key="5">
    <source>
        <dbReference type="SAM" id="MobiDB-lite"/>
    </source>
</evidence>
<feature type="transmembrane region" description="Helical" evidence="6">
    <location>
        <begin position="205"/>
        <end position="228"/>
    </location>
</feature>
<comment type="subcellular location">
    <subcellularLocation>
        <location evidence="1">Membrane</location>
        <topology evidence="1">Multi-pass membrane protein</topology>
    </subcellularLocation>
</comment>
<dbReference type="Proteomes" id="UP000265515">
    <property type="component" value="Unassembled WGS sequence"/>
</dbReference>
<protein>
    <submittedName>
        <fullName evidence="9">Uncharacterized protein</fullName>
    </submittedName>
</protein>
<evidence type="ECO:0000256" key="6">
    <source>
        <dbReference type="SAM" id="Phobius"/>
    </source>
</evidence>
<evidence type="ECO:0000259" key="7">
    <source>
        <dbReference type="Pfam" id="PF06813"/>
    </source>
</evidence>
<sequence>MLSNRWAGLVGAMLVEACTGLSYTFAIYSEHLKQTLHYSQEDVDGLGAAKDFGGTVGLVAGLLYNFYPPWVTMVVGAVGHLTGYGVLWLTVTDRIRPTYGALCMFVTLAVGGGSWADTACVVTSMRNFPMFRGTVMGLLKSQVGLSGAVFTVLYKAFISPDTSGFLLLVAVLPASAMLLLAHTIRHFPTKRRHDDDEPPEAMLRFRFAYGLIVGLAVYLLGLFVLQSVFSLGRVGFIVGAIGMLVVLSLLAFLPVSNKLLRGKGKARWVQLEEMPANTRPGHHLWPGGGQAEADQRGERRQGGGVEGGSAGIEEDERKYDEAKSSGMYRTSETLELLPFPPESQAQMQGKRQSQNEREETPHAILRLQWSPSRETATSSSSPKRTVVSPCPVHSLTLLQSSLTLNFWLLFFTLGSGAGTGIAIINNYAQMGKALRVNRVEQFVGLISIWSCFGRLGAGYASDLFTRRGVPRPLLLAMASSLMIVTLFFLASGALLTGSILVGLSFGAYWSLVPAVASDLFGLEHFGAVYKAVASALPFGALILSAKITGSLYDQEVVHYCKSLGGDVGIAKCMEEHTCYGHACFAKALVILGGVCIASISAAALLTWRTQKFYRMKNSVVQNDDDEDEGGID</sequence>
<keyword evidence="10" id="KW-1185">Reference proteome</keyword>
<evidence type="ECO:0000313" key="10">
    <source>
        <dbReference type="Proteomes" id="UP000265515"/>
    </source>
</evidence>
<keyword evidence="3 6" id="KW-1133">Transmembrane helix</keyword>
<evidence type="ECO:0000256" key="1">
    <source>
        <dbReference type="ARBA" id="ARBA00004141"/>
    </source>
</evidence>
<feature type="domain" description="NFD4 C-terminal" evidence="8">
    <location>
        <begin position="404"/>
        <end position="614"/>
    </location>
</feature>
<feature type="transmembrane region" description="Helical" evidence="6">
    <location>
        <begin position="6"/>
        <end position="28"/>
    </location>
</feature>
<dbReference type="AlphaFoldDB" id="A0A388LT19"/>
<evidence type="ECO:0000256" key="2">
    <source>
        <dbReference type="ARBA" id="ARBA00022692"/>
    </source>
</evidence>
<feature type="transmembrane region" description="Helical" evidence="6">
    <location>
        <begin position="442"/>
        <end position="461"/>
    </location>
</feature>
<feature type="transmembrane region" description="Helical" evidence="6">
    <location>
        <begin position="97"/>
        <end position="116"/>
    </location>
</feature>
<feature type="transmembrane region" description="Helical" evidence="6">
    <location>
        <begin position="70"/>
        <end position="91"/>
    </location>
</feature>
<feature type="transmembrane region" description="Helical" evidence="6">
    <location>
        <begin position="473"/>
        <end position="493"/>
    </location>
</feature>
<dbReference type="EMBL" id="BFEA01000519">
    <property type="protein sequence ID" value="GBG85457.1"/>
    <property type="molecule type" value="Genomic_DNA"/>
</dbReference>
<feature type="transmembrane region" description="Helical" evidence="6">
    <location>
        <begin position="587"/>
        <end position="607"/>
    </location>
</feature>
<keyword evidence="4 6" id="KW-0472">Membrane</keyword>
<dbReference type="Gramene" id="GBG85457">
    <property type="protein sequence ID" value="GBG85457"/>
    <property type="gene ID" value="CBR_g40099"/>
</dbReference>
<feature type="domain" description="Nodulin-like" evidence="7">
    <location>
        <begin position="5"/>
        <end position="248"/>
    </location>
</feature>
<dbReference type="InterPro" id="IPR010658">
    <property type="entry name" value="Nodulin-like"/>
</dbReference>
<feature type="transmembrane region" description="Helical" evidence="6">
    <location>
        <begin position="234"/>
        <end position="255"/>
    </location>
</feature>
<dbReference type="OMA" id="AAKPTEC"/>
<evidence type="ECO:0000256" key="4">
    <source>
        <dbReference type="ARBA" id="ARBA00023136"/>
    </source>
</evidence>
<organism evidence="9 10">
    <name type="scientific">Chara braunii</name>
    <name type="common">Braun's stonewort</name>
    <dbReference type="NCBI Taxonomy" id="69332"/>
    <lineage>
        <taxon>Eukaryota</taxon>
        <taxon>Viridiplantae</taxon>
        <taxon>Streptophyta</taxon>
        <taxon>Charophyceae</taxon>
        <taxon>Charales</taxon>
        <taxon>Characeae</taxon>
        <taxon>Chara</taxon>
    </lineage>
</organism>
<feature type="region of interest" description="Disordered" evidence="5">
    <location>
        <begin position="277"/>
        <end position="385"/>
    </location>
</feature>
<name>A0A388LT19_CHABU</name>
<feature type="transmembrane region" description="Helical" evidence="6">
    <location>
        <begin position="406"/>
        <end position="430"/>
    </location>
</feature>
<feature type="transmembrane region" description="Helical" evidence="6">
    <location>
        <begin position="164"/>
        <end position="184"/>
    </location>
</feature>
<evidence type="ECO:0000259" key="8">
    <source>
        <dbReference type="Pfam" id="PF23262"/>
    </source>
</evidence>
<dbReference type="PANTHER" id="PTHR21576">
    <property type="entry name" value="UNCHARACTERIZED NODULIN-LIKE PROTEIN"/>
    <property type="match status" value="1"/>
</dbReference>
<dbReference type="Gene3D" id="1.20.1250.20">
    <property type="entry name" value="MFS general substrate transporter like domains"/>
    <property type="match status" value="1"/>
</dbReference>
<evidence type="ECO:0000256" key="3">
    <source>
        <dbReference type="ARBA" id="ARBA00022989"/>
    </source>
</evidence>
<dbReference type="SUPFAM" id="SSF103473">
    <property type="entry name" value="MFS general substrate transporter"/>
    <property type="match status" value="2"/>
</dbReference>
<gene>
    <name evidence="9" type="ORF">CBR_g40099</name>
</gene>
<dbReference type="GO" id="GO:0016020">
    <property type="term" value="C:membrane"/>
    <property type="evidence" value="ECO:0007669"/>
    <property type="project" value="UniProtKB-SubCell"/>
</dbReference>
<dbReference type="InterPro" id="IPR036259">
    <property type="entry name" value="MFS_trans_sf"/>
</dbReference>
<feature type="compositionally biased region" description="Low complexity" evidence="5">
    <location>
        <begin position="370"/>
        <end position="382"/>
    </location>
</feature>
<dbReference type="Pfam" id="PF06813">
    <property type="entry name" value="Nodulin-like"/>
    <property type="match status" value="1"/>
</dbReference>
<keyword evidence="2 6" id="KW-0812">Transmembrane</keyword>
<feature type="compositionally biased region" description="Polar residues" evidence="5">
    <location>
        <begin position="343"/>
        <end position="352"/>
    </location>
</feature>
<evidence type="ECO:0000313" key="9">
    <source>
        <dbReference type="EMBL" id="GBG85457.1"/>
    </source>
</evidence>
<comment type="caution">
    <text evidence="9">The sequence shown here is derived from an EMBL/GenBank/DDBJ whole genome shotgun (WGS) entry which is preliminary data.</text>
</comment>
<proteinExistence type="predicted"/>
<dbReference type="STRING" id="69332.A0A388LT19"/>
<accession>A0A388LT19</accession>
<dbReference type="PANTHER" id="PTHR21576:SF120">
    <property type="entry name" value="NODULIN-LIKE"/>
    <property type="match status" value="1"/>
</dbReference>
<feature type="transmembrane region" description="Helical" evidence="6">
    <location>
        <begin position="499"/>
        <end position="520"/>
    </location>
</feature>
<feature type="transmembrane region" description="Helical" evidence="6">
    <location>
        <begin position="137"/>
        <end position="158"/>
    </location>
</feature>
<dbReference type="InterPro" id="IPR056555">
    <property type="entry name" value="NFD4_C"/>
</dbReference>
<dbReference type="OrthoDB" id="410267at2759"/>
<reference evidence="9 10" key="1">
    <citation type="journal article" date="2018" name="Cell">
        <title>The Chara Genome: Secondary Complexity and Implications for Plant Terrestrialization.</title>
        <authorList>
            <person name="Nishiyama T."/>
            <person name="Sakayama H."/>
            <person name="Vries J.D."/>
            <person name="Buschmann H."/>
            <person name="Saint-Marcoux D."/>
            <person name="Ullrich K.K."/>
            <person name="Haas F.B."/>
            <person name="Vanderstraeten L."/>
            <person name="Becker D."/>
            <person name="Lang D."/>
            <person name="Vosolsobe S."/>
            <person name="Rombauts S."/>
            <person name="Wilhelmsson P.K.I."/>
            <person name="Janitza P."/>
            <person name="Kern R."/>
            <person name="Heyl A."/>
            <person name="Rumpler F."/>
            <person name="Villalobos L.I.A.C."/>
            <person name="Clay J.M."/>
            <person name="Skokan R."/>
            <person name="Toyoda A."/>
            <person name="Suzuki Y."/>
            <person name="Kagoshima H."/>
            <person name="Schijlen E."/>
            <person name="Tajeshwar N."/>
            <person name="Catarino B."/>
            <person name="Hetherington A.J."/>
            <person name="Saltykova A."/>
            <person name="Bonnot C."/>
            <person name="Breuninger H."/>
            <person name="Symeonidi A."/>
            <person name="Radhakrishnan G.V."/>
            <person name="Van Nieuwerburgh F."/>
            <person name="Deforce D."/>
            <person name="Chang C."/>
            <person name="Karol K.G."/>
            <person name="Hedrich R."/>
            <person name="Ulvskov P."/>
            <person name="Glockner G."/>
            <person name="Delwiche C.F."/>
            <person name="Petrasek J."/>
            <person name="Van de Peer Y."/>
            <person name="Friml J."/>
            <person name="Beilby M."/>
            <person name="Dolan L."/>
            <person name="Kohara Y."/>
            <person name="Sugano S."/>
            <person name="Fujiyama A."/>
            <person name="Delaux P.-M."/>
            <person name="Quint M."/>
            <person name="TheiBen G."/>
            <person name="Hagemann M."/>
            <person name="Harholt J."/>
            <person name="Dunand C."/>
            <person name="Zachgo S."/>
            <person name="Langdale J."/>
            <person name="Maumus F."/>
            <person name="Straeten D.V.D."/>
            <person name="Gould S.B."/>
            <person name="Rensing S.A."/>
        </authorList>
    </citation>
    <scope>NUCLEOTIDE SEQUENCE [LARGE SCALE GENOMIC DNA]</scope>
    <source>
        <strain evidence="9 10">S276</strain>
    </source>
</reference>
<dbReference type="Pfam" id="PF23262">
    <property type="entry name" value="NFD4_C"/>
    <property type="match status" value="1"/>
</dbReference>